<comment type="caution">
    <text evidence="8">The sequence shown here is derived from an EMBL/GenBank/DDBJ whole genome shotgun (WGS) entry which is preliminary data.</text>
</comment>
<keyword evidence="4 6" id="KW-1133">Transmembrane helix</keyword>
<feature type="transmembrane region" description="Helical" evidence="6">
    <location>
        <begin position="150"/>
        <end position="173"/>
    </location>
</feature>
<dbReference type="Proteomes" id="UP000054851">
    <property type="component" value="Unassembled WGS sequence"/>
</dbReference>
<dbReference type="PANTHER" id="PTHR11662">
    <property type="entry name" value="SOLUTE CARRIER FAMILY 17"/>
    <property type="match status" value="1"/>
</dbReference>
<dbReference type="GO" id="GO:0022857">
    <property type="term" value="F:transmembrane transporter activity"/>
    <property type="evidence" value="ECO:0007669"/>
    <property type="project" value="InterPro"/>
</dbReference>
<comment type="subcellular location">
    <subcellularLocation>
        <location evidence="1">Cell membrane</location>
        <topology evidence="1">Multi-pass membrane protein</topology>
    </subcellularLocation>
</comment>
<dbReference type="EMBL" id="FCOA02000002">
    <property type="protein sequence ID" value="SAK45953.1"/>
    <property type="molecule type" value="Genomic_DNA"/>
</dbReference>
<dbReference type="InterPro" id="IPR050382">
    <property type="entry name" value="MFS_Na/Anion_cotransporter"/>
</dbReference>
<dbReference type="STRING" id="1777140.AWB79_01061"/>
<dbReference type="OrthoDB" id="5441967at2"/>
<dbReference type="Pfam" id="PF07690">
    <property type="entry name" value="MFS_1"/>
    <property type="match status" value="1"/>
</dbReference>
<feature type="transmembrane region" description="Helical" evidence="6">
    <location>
        <begin position="378"/>
        <end position="407"/>
    </location>
</feature>
<feature type="transmembrane region" description="Helical" evidence="6">
    <location>
        <begin position="325"/>
        <end position="342"/>
    </location>
</feature>
<dbReference type="NCBIfam" id="TIGR00893">
    <property type="entry name" value="2A0114"/>
    <property type="match status" value="1"/>
</dbReference>
<evidence type="ECO:0000256" key="5">
    <source>
        <dbReference type="ARBA" id="ARBA00023136"/>
    </source>
</evidence>
<reference evidence="8" key="1">
    <citation type="submission" date="2016-01" db="EMBL/GenBank/DDBJ databases">
        <authorList>
            <person name="Peeters C."/>
        </authorList>
    </citation>
    <scope>NUCLEOTIDE SEQUENCE</scope>
    <source>
        <strain evidence="8">LMG 29322</strain>
    </source>
</reference>
<sequence length="447" mass="48217">MSTQAVLSAVRARHRYVRYYVLALILLVTAVNLGDRANLSIAGAPMAKELGLSSVVMGYVFSAFAWAYVIGQLPGGWLLDRFNSIKVYGAALFLWSFFTFLQGYVGFLPTTLAIGALFVCRFLVGLVEAPIYPANNYIVAAWFPLRERGLATSIFSSAQYVAVVLFVPLMGMLSHALSWHWVFWFMGGFGMLLAVFWFASMRAPDKHSKVTAEELDYLRENGAMIDIEANKRKKTHAPAGSIKVLLKSRMMAGVYLGQYCITSLQYFFITWFPIYLVKGRGMDLLHVGFVATLPAICGFVGSVLGGWISDRVLKSGGSITAARKIPFVTGMLLATMLVFCNFTDSTAVIVALMSLALFGKGLAQIGLAVVVDTAPPEIVGVAGGLFGVAGNIAGIVTPIVIGYILAITGTFTGAMYFVGGHALVGALSYLFIVGKLKRLKLPEAVAA</sequence>
<keyword evidence="5 6" id="KW-0472">Membrane</keyword>
<dbReference type="InterPro" id="IPR011701">
    <property type="entry name" value="MFS"/>
</dbReference>
<feature type="transmembrane region" description="Helical" evidence="6">
    <location>
        <begin position="85"/>
        <end position="105"/>
    </location>
</feature>
<dbReference type="CDD" id="cd17319">
    <property type="entry name" value="MFS_ExuT_GudP_like"/>
    <property type="match status" value="1"/>
</dbReference>
<dbReference type="Gene3D" id="1.20.1250.20">
    <property type="entry name" value="MFS general substrate transporter like domains"/>
    <property type="match status" value="2"/>
</dbReference>
<evidence type="ECO:0000256" key="6">
    <source>
        <dbReference type="SAM" id="Phobius"/>
    </source>
</evidence>
<name>A0A157ZKB6_9BURK</name>
<feature type="transmembrane region" description="Helical" evidence="6">
    <location>
        <begin position="284"/>
        <end position="304"/>
    </location>
</feature>
<feature type="transmembrane region" description="Helical" evidence="6">
    <location>
        <begin position="179"/>
        <end position="199"/>
    </location>
</feature>
<keyword evidence="2" id="KW-1003">Cell membrane</keyword>
<evidence type="ECO:0000256" key="4">
    <source>
        <dbReference type="ARBA" id="ARBA00022989"/>
    </source>
</evidence>
<dbReference type="InterPro" id="IPR020846">
    <property type="entry name" value="MFS_dom"/>
</dbReference>
<feature type="transmembrane region" description="Helical" evidence="6">
    <location>
        <begin position="16"/>
        <end position="34"/>
    </location>
</feature>
<proteinExistence type="predicted"/>
<feature type="transmembrane region" description="Helical" evidence="6">
    <location>
        <begin position="54"/>
        <end position="73"/>
    </location>
</feature>
<evidence type="ECO:0000256" key="3">
    <source>
        <dbReference type="ARBA" id="ARBA00022692"/>
    </source>
</evidence>
<feature type="domain" description="Major facilitator superfamily (MFS) profile" evidence="7">
    <location>
        <begin position="21"/>
        <end position="437"/>
    </location>
</feature>
<dbReference type="GO" id="GO:0005886">
    <property type="term" value="C:plasma membrane"/>
    <property type="evidence" value="ECO:0007669"/>
    <property type="project" value="UniProtKB-SubCell"/>
</dbReference>
<evidence type="ECO:0000256" key="2">
    <source>
        <dbReference type="ARBA" id="ARBA00022475"/>
    </source>
</evidence>
<evidence type="ECO:0000313" key="8">
    <source>
        <dbReference type="EMBL" id="SAK45953.1"/>
    </source>
</evidence>
<feature type="transmembrane region" description="Helical" evidence="6">
    <location>
        <begin position="348"/>
        <end position="371"/>
    </location>
</feature>
<gene>
    <name evidence="8" type="ORF">AWB79_01061</name>
</gene>
<feature type="transmembrane region" description="Helical" evidence="6">
    <location>
        <begin position="413"/>
        <end position="432"/>
    </location>
</feature>
<dbReference type="AlphaFoldDB" id="A0A157ZKB6"/>
<keyword evidence="3 6" id="KW-0812">Transmembrane</keyword>
<accession>A0A157ZKB6</accession>
<keyword evidence="9" id="KW-1185">Reference proteome</keyword>
<dbReference type="PIRSF" id="PIRSF002808">
    <property type="entry name" value="Hexose_phosphate_transp"/>
    <property type="match status" value="1"/>
</dbReference>
<feature type="transmembrane region" description="Helical" evidence="6">
    <location>
        <begin position="252"/>
        <end position="272"/>
    </location>
</feature>
<evidence type="ECO:0000259" key="7">
    <source>
        <dbReference type="PROSITE" id="PS50850"/>
    </source>
</evidence>
<dbReference type="PROSITE" id="PS50850">
    <property type="entry name" value="MFS"/>
    <property type="match status" value="1"/>
</dbReference>
<evidence type="ECO:0000313" key="9">
    <source>
        <dbReference type="Proteomes" id="UP000054851"/>
    </source>
</evidence>
<dbReference type="RefSeq" id="WP_061166320.1">
    <property type="nucleotide sequence ID" value="NZ_FCOA02000002.1"/>
</dbReference>
<dbReference type="InterPro" id="IPR000849">
    <property type="entry name" value="Sugar_P_transporter"/>
</dbReference>
<dbReference type="SUPFAM" id="SSF103473">
    <property type="entry name" value="MFS general substrate transporter"/>
    <property type="match status" value="1"/>
</dbReference>
<dbReference type="PANTHER" id="PTHR11662:SF399">
    <property type="entry name" value="FI19708P1-RELATED"/>
    <property type="match status" value="1"/>
</dbReference>
<dbReference type="InterPro" id="IPR036259">
    <property type="entry name" value="MFS_trans_sf"/>
</dbReference>
<organism evidence="8 9">
    <name type="scientific">Caballeronia hypogeia</name>
    <dbReference type="NCBI Taxonomy" id="1777140"/>
    <lineage>
        <taxon>Bacteria</taxon>
        <taxon>Pseudomonadati</taxon>
        <taxon>Pseudomonadota</taxon>
        <taxon>Betaproteobacteria</taxon>
        <taxon>Burkholderiales</taxon>
        <taxon>Burkholderiaceae</taxon>
        <taxon>Caballeronia</taxon>
    </lineage>
</organism>
<protein>
    <submittedName>
        <fullName evidence="8">Major facilitator transporter</fullName>
    </submittedName>
</protein>
<evidence type="ECO:0000256" key="1">
    <source>
        <dbReference type="ARBA" id="ARBA00004651"/>
    </source>
</evidence>